<accession>A0A831LYV0</accession>
<dbReference type="InterPro" id="IPR041682">
    <property type="entry name" value="AAA_14"/>
</dbReference>
<dbReference type="Proteomes" id="UP000886047">
    <property type="component" value="Unassembled WGS sequence"/>
</dbReference>
<sequence>MERSAYNKLLYWKNSSNRKPLIIQGARQVGKTYLIKAFGKKEYSNFISLNFEQDKRIHTLFEKSLSPEIIIEKRV</sequence>
<organism evidence="2">
    <name type="scientific">Mariniphaga anaerophila</name>
    <dbReference type="NCBI Taxonomy" id="1484053"/>
    <lineage>
        <taxon>Bacteria</taxon>
        <taxon>Pseudomonadati</taxon>
        <taxon>Bacteroidota</taxon>
        <taxon>Bacteroidia</taxon>
        <taxon>Marinilabiliales</taxon>
        <taxon>Prolixibacteraceae</taxon>
        <taxon>Mariniphaga</taxon>
    </lineage>
</organism>
<feature type="domain" description="AAA" evidence="1">
    <location>
        <begin position="17"/>
        <end position="70"/>
    </location>
</feature>
<evidence type="ECO:0000313" key="2">
    <source>
        <dbReference type="EMBL" id="HDR52951.1"/>
    </source>
</evidence>
<protein>
    <recommendedName>
        <fullName evidence="1">AAA domain-containing protein</fullName>
    </recommendedName>
</protein>
<proteinExistence type="predicted"/>
<comment type="caution">
    <text evidence="2">The sequence shown here is derived from an EMBL/GenBank/DDBJ whole genome shotgun (WGS) entry which is preliminary data.</text>
</comment>
<evidence type="ECO:0000259" key="1">
    <source>
        <dbReference type="Pfam" id="PF13173"/>
    </source>
</evidence>
<dbReference type="EMBL" id="DSDK01000854">
    <property type="protein sequence ID" value="HDR52951.1"/>
    <property type="molecule type" value="Genomic_DNA"/>
</dbReference>
<dbReference type="SUPFAM" id="SSF52540">
    <property type="entry name" value="P-loop containing nucleoside triphosphate hydrolases"/>
    <property type="match status" value="1"/>
</dbReference>
<dbReference type="Pfam" id="PF13173">
    <property type="entry name" value="AAA_14"/>
    <property type="match status" value="1"/>
</dbReference>
<name>A0A831LYV0_9BACT</name>
<dbReference type="InterPro" id="IPR027417">
    <property type="entry name" value="P-loop_NTPase"/>
</dbReference>
<reference evidence="2" key="1">
    <citation type="journal article" date="2020" name="mSystems">
        <title>Genome- and Community-Level Interaction Insights into Carbon Utilization and Element Cycling Functions of Hydrothermarchaeota in Hydrothermal Sediment.</title>
        <authorList>
            <person name="Zhou Z."/>
            <person name="Liu Y."/>
            <person name="Xu W."/>
            <person name="Pan J."/>
            <person name="Luo Z.H."/>
            <person name="Li M."/>
        </authorList>
    </citation>
    <scope>NUCLEOTIDE SEQUENCE [LARGE SCALE GENOMIC DNA]</scope>
    <source>
        <strain evidence="2">SpSt-1217</strain>
    </source>
</reference>
<dbReference type="AlphaFoldDB" id="A0A831LYV0"/>
<gene>
    <name evidence="2" type="ORF">ENN90_15245</name>
</gene>